<protein>
    <submittedName>
        <fullName evidence="3">SAF domain-containing protein</fullName>
    </submittedName>
</protein>
<sequence length="237" mass="23573">MVVLTPASPPLRREGVREPLPPPLPGTRGPARVRARAALWRFRFALAAVCLGAAAAVTLQTLRPPPAPTVPVVVLAHDVSAGTALAAGDVVVADVPAAAAPADALRTPSDAHGHVAAVDLPARLPVTPTLLTGAVMAGPAGTVVVAVRLDDPAVAGLLKPGLHLDLVAARLEGGPGETVARRALVRPAPDGEAAPGGLLGTTSPDDGPPVLVAVTPDEALLIAQASVSSRLVAVVVP</sequence>
<dbReference type="Proteomes" id="UP001316384">
    <property type="component" value="Chromosome"/>
</dbReference>
<dbReference type="EMBL" id="CP101987">
    <property type="protein sequence ID" value="UUI72692.1"/>
    <property type="molecule type" value="Genomic_DNA"/>
</dbReference>
<keyword evidence="4" id="KW-1185">Reference proteome</keyword>
<evidence type="ECO:0000313" key="4">
    <source>
        <dbReference type="Proteomes" id="UP001316384"/>
    </source>
</evidence>
<feature type="domain" description="SAF" evidence="2">
    <location>
        <begin position="70"/>
        <end position="132"/>
    </location>
</feature>
<organism evidence="3 4">
    <name type="scientific">Cellulomonas xiejunii</name>
    <dbReference type="NCBI Taxonomy" id="2968083"/>
    <lineage>
        <taxon>Bacteria</taxon>
        <taxon>Bacillati</taxon>
        <taxon>Actinomycetota</taxon>
        <taxon>Actinomycetes</taxon>
        <taxon>Micrococcales</taxon>
        <taxon>Cellulomonadaceae</taxon>
        <taxon>Cellulomonas</taxon>
    </lineage>
</organism>
<reference evidence="3 4" key="1">
    <citation type="submission" date="2022-07" db="EMBL/GenBank/DDBJ databases">
        <title>Novel species in genus cellulomonas.</title>
        <authorList>
            <person name="Ye L."/>
        </authorList>
    </citation>
    <scope>NUCLEOTIDE SEQUENCE [LARGE SCALE GENOMIC DNA]</scope>
    <source>
        <strain evidence="4">zg-B89</strain>
    </source>
</reference>
<dbReference type="SMART" id="SM00858">
    <property type="entry name" value="SAF"/>
    <property type="match status" value="1"/>
</dbReference>
<dbReference type="RefSeq" id="WP_227578271.1">
    <property type="nucleotide sequence ID" value="NZ_CP101987.1"/>
</dbReference>
<evidence type="ECO:0000259" key="2">
    <source>
        <dbReference type="SMART" id="SM00858"/>
    </source>
</evidence>
<name>A0ABY5KQB1_9CELL</name>
<accession>A0ABY5KQB1</accession>
<proteinExistence type="predicted"/>
<dbReference type="Pfam" id="PF08666">
    <property type="entry name" value="SAF"/>
    <property type="match status" value="1"/>
</dbReference>
<dbReference type="InterPro" id="IPR013974">
    <property type="entry name" value="SAF"/>
</dbReference>
<gene>
    <name evidence="3" type="ORF">NP048_04340</name>
</gene>
<evidence type="ECO:0000313" key="3">
    <source>
        <dbReference type="EMBL" id="UUI72692.1"/>
    </source>
</evidence>
<feature type="region of interest" description="Disordered" evidence="1">
    <location>
        <begin position="1"/>
        <end position="29"/>
    </location>
</feature>
<evidence type="ECO:0000256" key="1">
    <source>
        <dbReference type="SAM" id="MobiDB-lite"/>
    </source>
</evidence>